<evidence type="ECO:0000259" key="4">
    <source>
        <dbReference type="Pfam" id="PF24883"/>
    </source>
</evidence>
<dbReference type="SUPFAM" id="SSF48403">
    <property type="entry name" value="Ankyrin repeat"/>
    <property type="match status" value="1"/>
</dbReference>
<feature type="domain" description="Nephrocystin 3-like N-terminal" evidence="4">
    <location>
        <begin position="276"/>
        <end position="442"/>
    </location>
</feature>
<dbReference type="InterPro" id="IPR036770">
    <property type="entry name" value="Ankyrin_rpt-contain_sf"/>
</dbReference>
<keyword evidence="1" id="KW-0677">Repeat</keyword>
<organism evidence="5 6">
    <name type="scientific">Xylaria arbuscula</name>
    <dbReference type="NCBI Taxonomy" id="114810"/>
    <lineage>
        <taxon>Eukaryota</taxon>
        <taxon>Fungi</taxon>
        <taxon>Dikarya</taxon>
        <taxon>Ascomycota</taxon>
        <taxon>Pezizomycotina</taxon>
        <taxon>Sordariomycetes</taxon>
        <taxon>Xylariomycetidae</taxon>
        <taxon>Xylariales</taxon>
        <taxon>Xylariaceae</taxon>
        <taxon>Xylaria</taxon>
    </lineage>
</organism>
<dbReference type="VEuPathDB" id="FungiDB:F4678DRAFT_406894"/>
<evidence type="ECO:0000256" key="2">
    <source>
        <dbReference type="PROSITE-ProRule" id="PRU00023"/>
    </source>
</evidence>
<evidence type="ECO:0008006" key="7">
    <source>
        <dbReference type="Google" id="ProtNLM"/>
    </source>
</evidence>
<reference evidence="5" key="1">
    <citation type="submission" date="2022-07" db="EMBL/GenBank/DDBJ databases">
        <title>Genome Sequence of Xylaria arbuscula.</title>
        <authorList>
            <person name="Buettner E."/>
        </authorList>
    </citation>
    <scope>NUCLEOTIDE SEQUENCE</scope>
    <source>
        <strain evidence="5">VT107</strain>
    </source>
</reference>
<dbReference type="InterPro" id="IPR027417">
    <property type="entry name" value="P-loop_NTPase"/>
</dbReference>
<feature type="repeat" description="ANK" evidence="2">
    <location>
        <begin position="880"/>
        <end position="904"/>
    </location>
</feature>
<protein>
    <recommendedName>
        <fullName evidence="7">NACHT domain-containing protein</fullName>
    </recommendedName>
</protein>
<dbReference type="PROSITE" id="PS50297">
    <property type="entry name" value="ANK_REP_REGION"/>
    <property type="match status" value="3"/>
</dbReference>
<dbReference type="EMBL" id="JANPWZ010000289">
    <property type="protein sequence ID" value="KAJ3577915.1"/>
    <property type="molecule type" value="Genomic_DNA"/>
</dbReference>
<feature type="repeat" description="ANK" evidence="2">
    <location>
        <begin position="846"/>
        <end position="870"/>
    </location>
</feature>
<dbReference type="SMART" id="SM00248">
    <property type="entry name" value="ANK"/>
    <property type="match status" value="6"/>
</dbReference>
<accession>A0A9W8TQ92</accession>
<dbReference type="PANTHER" id="PTHR10039:SF15">
    <property type="entry name" value="NACHT DOMAIN-CONTAINING PROTEIN"/>
    <property type="match status" value="1"/>
</dbReference>
<gene>
    <name evidence="5" type="ORF">NPX13_g2652</name>
</gene>
<evidence type="ECO:0000259" key="3">
    <source>
        <dbReference type="Pfam" id="PF22939"/>
    </source>
</evidence>
<feature type="domain" description="GPI inositol-deacylase winged helix" evidence="3">
    <location>
        <begin position="563"/>
        <end position="643"/>
    </location>
</feature>
<dbReference type="PANTHER" id="PTHR10039">
    <property type="entry name" value="AMELOGENIN"/>
    <property type="match status" value="1"/>
</dbReference>
<feature type="repeat" description="ANK" evidence="2">
    <location>
        <begin position="914"/>
        <end position="947"/>
    </location>
</feature>
<dbReference type="Pfam" id="PF24883">
    <property type="entry name" value="NPHP3_N"/>
    <property type="match status" value="1"/>
</dbReference>
<evidence type="ECO:0000256" key="1">
    <source>
        <dbReference type="ARBA" id="ARBA00022737"/>
    </source>
</evidence>
<dbReference type="Pfam" id="PF00023">
    <property type="entry name" value="Ank"/>
    <property type="match status" value="1"/>
</dbReference>
<evidence type="ECO:0000313" key="6">
    <source>
        <dbReference type="Proteomes" id="UP001148614"/>
    </source>
</evidence>
<dbReference type="Gene3D" id="3.40.50.300">
    <property type="entry name" value="P-loop containing nucleotide triphosphate hydrolases"/>
    <property type="match status" value="1"/>
</dbReference>
<keyword evidence="2" id="KW-0040">ANK repeat</keyword>
<dbReference type="Proteomes" id="UP001148614">
    <property type="component" value="Unassembled WGS sequence"/>
</dbReference>
<sequence length="1011" mass="113798">MACHTVDYTPDLATISSPINPRVIHTAQVRRNLSRGMDGLSLAASVVAVIQLAGSCLKLARKWVGPSQFSSTDISGITTSLYGFTGSIKTFQTHIEVHEDDEARLHSLGHLKPVLGRCEEALGIIKDFVEKSDFIGKHLIGPKFDRKLKTSLKALEEAKGLFILALHSDQQTILLGVERYVRNLTEDFRDFQDGMRTSLKRLHENGDETYREVKRARKEQEECRSAMTQATLSIEAAMDHQILREDRENRSAILNWLTPIDYAPQQIDFISRRQTGTGQWLLDSPEFKMWLQGDKQTLFCPGIPGAGKTIMTSIVIDELTTRFENAAFGIAYIYCNFRRKHEQSAEDLLAGLLKQLVEKLPSLPESLTSLYNRKEKQTPLSPPSFDEISTALHSVTSLYSRVFIIVDALDECQAANRCREKLLDVIFRLQAECRVSFFSTARFIPEITEMFDPSLHLEIRASAEDVERYVEGHIEDHMSELQRLIRRSPQLMQEIKIGISCVVDGMFLLAQIYLGSLNDKLTPKAVRKALTHFKQQTHTEDQKLQLLTKAYDQAMNRINGQELGFQELAKKTLSWITCAKRPLTKTELQHALAVEIGESKLDEDNLPQIEDMLSACAGLVTIDEESDIIRLVHYTTQEYFEQKHKDWFPGTETEMTIICITYLSFSIFDTGFCESDDEFEERLLENPFYNYATNNWGHHARMAPTVNQEVFNFLECEAKTEAAGQAMMAIKRFPGHLGYSQEAPNEMTRFHLAAYFGLEQPMKAWHTQGHRFDVEDGWGRTPLSYAAEQGHEAIIAILLTFDEVDPDAKDHGDWTPLMYAAHYGHKATAKLLLESRKVFPDSEDVNGWTALTWAAEYGHDAIVKLLLDTGLVDVNWKSADGRTPLSHAAGHGHKAVVELLLGAGNANVNSIDAHGQTSLHFAVKNGHKEVAQKLLMASGSNSSVSSQFATASDHNCRGLFVQSERSSIERMVGQLKPDLFMISSDPPSYSHRLIPNVPTFANVVILAFQQS</sequence>
<dbReference type="InterPro" id="IPR002110">
    <property type="entry name" value="Ankyrin_rpt"/>
</dbReference>
<keyword evidence="6" id="KW-1185">Reference proteome</keyword>
<dbReference type="AlphaFoldDB" id="A0A9W8TQ92"/>
<dbReference type="Gene3D" id="1.25.40.20">
    <property type="entry name" value="Ankyrin repeat-containing domain"/>
    <property type="match status" value="1"/>
</dbReference>
<proteinExistence type="predicted"/>
<dbReference type="Pfam" id="PF12796">
    <property type="entry name" value="Ank_2"/>
    <property type="match status" value="2"/>
</dbReference>
<dbReference type="InterPro" id="IPR056884">
    <property type="entry name" value="NPHP3-like_N"/>
</dbReference>
<dbReference type="InterPro" id="IPR054471">
    <property type="entry name" value="GPIID_WHD"/>
</dbReference>
<name>A0A9W8TQ92_9PEZI</name>
<dbReference type="Pfam" id="PF22939">
    <property type="entry name" value="WHD_GPIID"/>
    <property type="match status" value="1"/>
</dbReference>
<dbReference type="PROSITE" id="PS50088">
    <property type="entry name" value="ANK_REPEAT"/>
    <property type="match status" value="3"/>
</dbReference>
<evidence type="ECO:0000313" key="5">
    <source>
        <dbReference type="EMBL" id="KAJ3577915.1"/>
    </source>
</evidence>
<comment type="caution">
    <text evidence="5">The sequence shown here is derived from an EMBL/GenBank/DDBJ whole genome shotgun (WGS) entry which is preliminary data.</text>
</comment>